<dbReference type="EMBL" id="SDPQ02000001">
    <property type="protein sequence ID" value="KAA1399917.1"/>
    <property type="molecule type" value="Genomic_DNA"/>
</dbReference>
<dbReference type="InterPro" id="IPR041657">
    <property type="entry name" value="HTH_17"/>
</dbReference>
<protein>
    <submittedName>
        <fullName evidence="2">Helix-turn-helix domain-containing protein</fullName>
    </submittedName>
</protein>
<feature type="domain" description="Helix-turn-helix" evidence="1">
    <location>
        <begin position="15"/>
        <end position="65"/>
    </location>
</feature>
<accession>A0A5M4FIF7</accession>
<dbReference type="Pfam" id="PF12728">
    <property type="entry name" value="HTH_17"/>
    <property type="match status" value="1"/>
</dbReference>
<dbReference type="InterPro" id="IPR009061">
    <property type="entry name" value="DNA-bd_dom_put_sf"/>
</dbReference>
<sequence length="83" mass="9572">MTEHVTDTVDTDDELLTIDEAAALVRAPVATLRYWRHLGTGPHSFRVGRAVRYWRRDVLAWLNEQTIHSGPPRLDTHPLTQRD</sequence>
<organism evidence="2 3">
    <name type="scientific">Aeromicrobium ginsengisoli</name>
    <dbReference type="NCBI Taxonomy" id="363867"/>
    <lineage>
        <taxon>Bacteria</taxon>
        <taxon>Bacillati</taxon>
        <taxon>Actinomycetota</taxon>
        <taxon>Actinomycetes</taxon>
        <taxon>Propionibacteriales</taxon>
        <taxon>Nocardioidaceae</taxon>
        <taxon>Aeromicrobium</taxon>
    </lineage>
</organism>
<dbReference type="SUPFAM" id="SSF46955">
    <property type="entry name" value="Putative DNA-binding domain"/>
    <property type="match status" value="1"/>
</dbReference>
<evidence type="ECO:0000259" key="1">
    <source>
        <dbReference type="Pfam" id="PF12728"/>
    </source>
</evidence>
<evidence type="ECO:0000313" key="3">
    <source>
        <dbReference type="Proteomes" id="UP000380867"/>
    </source>
</evidence>
<name>A0A5M4FIF7_9ACTN</name>
<dbReference type="RefSeq" id="WP_149688029.1">
    <property type="nucleotide sequence ID" value="NZ_SDPQ02000001.1"/>
</dbReference>
<comment type="caution">
    <text evidence="2">The sequence shown here is derived from an EMBL/GenBank/DDBJ whole genome shotgun (WGS) entry which is preliminary data.</text>
</comment>
<reference evidence="2" key="1">
    <citation type="submission" date="2019-09" db="EMBL/GenBank/DDBJ databases">
        <authorList>
            <person name="Li J."/>
        </authorList>
    </citation>
    <scope>NUCLEOTIDE SEQUENCE [LARGE SCALE GENOMIC DNA]</scope>
    <source>
        <strain evidence="2">JCM 14732</strain>
    </source>
</reference>
<dbReference type="AlphaFoldDB" id="A0A5M4FIF7"/>
<dbReference type="Proteomes" id="UP000380867">
    <property type="component" value="Unassembled WGS sequence"/>
</dbReference>
<dbReference type="OrthoDB" id="4330189at2"/>
<evidence type="ECO:0000313" key="2">
    <source>
        <dbReference type="EMBL" id="KAA1399917.1"/>
    </source>
</evidence>
<keyword evidence="3" id="KW-1185">Reference proteome</keyword>
<proteinExistence type="predicted"/>
<gene>
    <name evidence="2" type="ORF">ESP70_003945</name>
</gene>